<dbReference type="InterPro" id="IPR011049">
    <property type="entry name" value="Serralysin-like_metalloprot_C"/>
</dbReference>
<dbReference type="Proteomes" id="UP000320209">
    <property type="component" value="Unassembled WGS sequence"/>
</dbReference>
<evidence type="ECO:0000313" key="8">
    <source>
        <dbReference type="Proteomes" id="UP000320209"/>
    </source>
</evidence>
<protein>
    <submittedName>
        <fullName evidence="7">Putative membrane protein</fullName>
    </submittedName>
</protein>
<feature type="transmembrane region" description="Helical" evidence="6">
    <location>
        <begin position="613"/>
        <end position="632"/>
    </location>
</feature>
<feature type="region of interest" description="Disordered" evidence="5">
    <location>
        <begin position="194"/>
        <end position="238"/>
    </location>
</feature>
<evidence type="ECO:0000256" key="2">
    <source>
        <dbReference type="ARBA" id="ARBA00022692"/>
    </source>
</evidence>
<dbReference type="InterPro" id="IPR023908">
    <property type="entry name" value="xxxLxxG_rpt"/>
</dbReference>
<evidence type="ECO:0000256" key="3">
    <source>
        <dbReference type="ARBA" id="ARBA00022989"/>
    </source>
</evidence>
<dbReference type="AlphaFoldDB" id="A0A543A1K5"/>
<reference evidence="7 8" key="1">
    <citation type="submission" date="2019-06" db="EMBL/GenBank/DDBJ databases">
        <title>Sequencing the genomes of 1000 actinobacteria strains.</title>
        <authorList>
            <person name="Klenk H.-P."/>
        </authorList>
    </citation>
    <scope>NUCLEOTIDE SEQUENCE [LARGE SCALE GENOMIC DNA]</scope>
    <source>
        <strain evidence="7 8">DSM 25218</strain>
    </source>
</reference>
<organism evidence="7 8">
    <name type="scientific">Nocardioides albertanoniae</name>
    <dbReference type="NCBI Taxonomy" id="1175486"/>
    <lineage>
        <taxon>Bacteria</taxon>
        <taxon>Bacillati</taxon>
        <taxon>Actinomycetota</taxon>
        <taxon>Actinomycetes</taxon>
        <taxon>Propionibacteriales</taxon>
        <taxon>Nocardioidaceae</taxon>
        <taxon>Nocardioides</taxon>
    </lineage>
</organism>
<gene>
    <name evidence="7" type="ORF">FB381_0324</name>
</gene>
<proteinExistence type="predicted"/>
<sequence>MKRTNVRSAARATRAQITPGRSLVAAVILLPVIVTALALVSLGDRADNLDKVPAAVVNLDEPVTTGKGKDKQTVFAGRALAADLVSSSGSSRSSEGPTLGWALTDEEDAREGYADGSYAAVITIPEDLSRTLSGIPGSDPAAGRVDVEASDASSEVTAEIARQVARQSADTLGRTVTTTYLDGVRDQTGKLKKSLGSAADGAGKLADGSAAADDGAGKVADGARSLSDGASGAADGASQVAGGLGELASGTDRLEAGAGRLAGGAGKASRGADELADGAGELSGGLGQLERSTAGLPGQADSLAAGASQVSEGVAGYTQLAKGWAQACATDPVLAAARPQLCGGTAAAVGEGGAQADQLAAGASQVADGAGVLSQSAPKLAGGISSAASGADQVATGADRLAGANADIAQGAGALQDGLTKTNDGATALSAGADELADGTGRLSSGSAELANGADELSSGTSSLSKGAGDLATGLDDGAEQITVPDKKQTDVVADPVRVDVASTSSTSGITRLAPAVIALALWIGALAIYLLRPAFPVRRLREAITARRLTLLGLWPAVVVGLAQAVLLVVAASVLGADLDRPVAAAGIAGLAGVVFVAVHQTTVALAGQRRGWLFSLAFLALQVVSLGGLLPTATASGPFAALSGVLPVPLAAEALSGVSIAQSGAAVGGPVAGLVLWLIGASALSVFAASRAQRTSVAEIRGGVAAVS</sequence>
<dbReference type="GO" id="GO:0016020">
    <property type="term" value="C:membrane"/>
    <property type="evidence" value="ECO:0007669"/>
    <property type="project" value="UniProtKB-SubCell"/>
</dbReference>
<feature type="region of interest" description="Disordered" evidence="5">
    <location>
        <begin position="440"/>
        <end position="465"/>
    </location>
</feature>
<evidence type="ECO:0000256" key="4">
    <source>
        <dbReference type="ARBA" id="ARBA00023136"/>
    </source>
</evidence>
<evidence type="ECO:0000256" key="6">
    <source>
        <dbReference type="SAM" id="Phobius"/>
    </source>
</evidence>
<keyword evidence="3 6" id="KW-1133">Transmembrane helix</keyword>
<comment type="caution">
    <text evidence="7">The sequence shown here is derived from an EMBL/GenBank/DDBJ whole genome shotgun (WGS) entry which is preliminary data.</text>
</comment>
<feature type="transmembrane region" description="Helical" evidence="6">
    <location>
        <begin position="673"/>
        <end position="691"/>
    </location>
</feature>
<keyword evidence="4 6" id="KW-0472">Membrane</keyword>
<dbReference type="PANTHER" id="PTHR43077">
    <property type="entry name" value="TRANSPORT PERMEASE YVFS-RELATED"/>
    <property type="match status" value="1"/>
</dbReference>
<evidence type="ECO:0000256" key="5">
    <source>
        <dbReference type="SAM" id="MobiDB-lite"/>
    </source>
</evidence>
<dbReference type="NCBIfam" id="TIGR03057">
    <property type="entry name" value="xxxLxxG_by_4"/>
    <property type="match status" value="4"/>
</dbReference>
<feature type="transmembrane region" description="Helical" evidence="6">
    <location>
        <begin position="21"/>
        <end position="42"/>
    </location>
</feature>
<keyword evidence="8" id="KW-1185">Reference proteome</keyword>
<comment type="subcellular location">
    <subcellularLocation>
        <location evidence="1">Membrane</location>
        <topology evidence="1">Multi-pass membrane protein</topology>
    </subcellularLocation>
</comment>
<dbReference type="Gene3D" id="1.10.287.950">
    <property type="entry name" value="Methyl-accepting chemotaxis protein"/>
    <property type="match status" value="2"/>
</dbReference>
<dbReference type="RefSeq" id="WP_141778668.1">
    <property type="nucleotide sequence ID" value="NZ_VFOV01000001.1"/>
</dbReference>
<feature type="transmembrane region" description="Helical" evidence="6">
    <location>
        <begin position="584"/>
        <end position="601"/>
    </location>
</feature>
<keyword evidence="2 6" id="KW-0812">Transmembrane</keyword>
<evidence type="ECO:0000256" key="1">
    <source>
        <dbReference type="ARBA" id="ARBA00004141"/>
    </source>
</evidence>
<accession>A0A543A1K5</accession>
<name>A0A543A1K5_9ACTN</name>
<dbReference type="SUPFAM" id="SSF101967">
    <property type="entry name" value="Adhesin YadA, collagen-binding domain"/>
    <property type="match status" value="1"/>
</dbReference>
<evidence type="ECO:0000313" key="7">
    <source>
        <dbReference type="EMBL" id="TQL66462.1"/>
    </source>
</evidence>
<feature type="transmembrane region" description="Helical" evidence="6">
    <location>
        <begin position="553"/>
        <end position="578"/>
    </location>
</feature>
<dbReference type="InterPro" id="IPR051328">
    <property type="entry name" value="T7SS_ABC-Transporter"/>
</dbReference>
<dbReference type="PANTHER" id="PTHR43077:SF5">
    <property type="entry name" value="PHAGE INFECTION PROTEIN"/>
    <property type="match status" value="1"/>
</dbReference>
<dbReference type="EMBL" id="VFOV01000001">
    <property type="protein sequence ID" value="TQL66462.1"/>
    <property type="molecule type" value="Genomic_DNA"/>
</dbReference>
<dbReference type="OrthoDB" id="9811483at2"/>
<feature type="region of interest" description="Disordered" evidence="5">
    <location>
        <begin position="261"/>
        <end position="300"/>
    </location>
</feature>
<feature type="transmembrane region" description="Helical" evidence="6">
    <location>
        <begin position="513"/>
        <end position="532"/>
    </location>
</feature>